<proteinExistence type="predicted"/>
<keyword evidence="1" id="KW-1133">Transmembrane helix</keyword>
<reference evidence="2 3" key="1">
    <citation type="submission" date="2016-11" db="EMBL/GenBank/DDBJ databases">
        <authorList>
            <person name="Jaros S."/>
            <person name="Januszkiewicz K."/>
            <person name="Wedrychowicz H."/>
        </authorList>
    </citation>
    <scope>NUCLEOTIDE SEQUENCE [LARGE SCALE GENOMIC DNA]</scope>
    <source>
        <strain evidence="2 3">CGMCC 1.12145</strain>
    </source>
</reference>
<dbReference type="OrthoDB" id="1362378at2"/>
<name>A0A1K1RKQ4_9FLAO</name>
<protein>
    <submittedName>
        <fullName evidence="2">Uncharacterized protein</fullName>
    </submittedName>
</protein>
<organism evidence="2 3">
    <name type="scientific">Sinomicrobium oceani</name>
    <dbReference type="NCBI Taxonomy" id="1150368"/>
    <lineage>
        <taxon>Bacteria</taxon>
        <taxon>Pseudomonadati</taxon>
        <taxon>Bacteroidota</taxon>
        <taxon>Flavobacteriia</taxon>
        <taxon>Flavobacteriales</taxon>
        <taxon>Flavobacteriaceae</taxon>
        <taxon>Sinomicrobium</taxon>
    </lineage>
</organism>
<gene>
    <name evidence="2" type="ORF">SAMN02927921_03692</name>
</gene>
<accession>A0A1K1RKQ4</accession>
<sequence>MIKKEIAIGFAVGIIANTFGSLLYILIFSGAGIAETLNDAFHAGHFGSILALGALLNLIAFFGFLRIGRDHRAKGVLLATVLTAVITLIYKIF</sequence>
<evidence type="ECO:0000313" key="3">
    <source>
        <dbReference type="Proteomes" id="UP000182248"/>
    </source>
</evidence>
<dbReference type="RefSeq" id="WP_072318935.1">
    <property type="nucleotide sequence ID" value="NZ_FPJE01000028.1"/>
</dbReference>
<keyword evidence="1" id="KW-0812">Transmembrane</keyword>
<feature type="transmembrane region" description="Helical" evidence="1">
    <location>
        <begin position="7"/>
        <end position="34"/>
    </location>
</feature>
<keyword evidence="1" id="KW-0472">Membrane</keyword>
<dbReference type="STRING" id="1150368.SAMN02927921_03692"/>
<dbReference type="EMBL" id="FPJE01000028">
    <property type="protein sequence ID" value="SFW72597.1"/>
    <property type="molecule type" value="Genomic_DNA"/>
</dbReference>
<evidence type="ECO:0000313" key="2">
    <source>
        <dbReference type="EMBL" id="SFW72597.1"/>
    </source>
</evidence>
<feature type="transmembrane region" description="Helical" evidence="1">
    <location>
        <begin position="46"/>
        <end position="68"/>
    </location>
</feature>
<dbReference type="AlphaFoldDB" id="A0A1K1RKQ4"/>
<keyword evidence="3" id="KW-1185">Reference proteome</keyword>
<dbReference type="Proteomes" id="UP000182248">
    <property type="component" value="Unassembled WGS sequence"/>
</dbReference>
<feature type="transmembrane region" description="Helical" evidence="1">
    <location>
        <begin position="75"/>
        <end position="92"/>
    </location>
</feature>
<evidence type="ECO:0000256" key="1">
    <source>
        <dbReference type="SAM" id="Phobius"/>
    </source>
</evidence>